<gene>
    <name evidence="1" type="ORF">HD556DRAFT_1402070</name>
</gene>
<accession>A0A9P7AG58</accession>
<dbReference type="GeneID" id="64597605"/>
<dbReference type="Proteomes" id="UP000719766">
    <property type="component" value="Unassembled WGS sequence"/>
</dbReference>
<dbReference type="EMBL" id="JABBWE010000065">
    <property type="protein sequence ID" value="KAG1788768.1"/>
    <property type="molecule type" value="Genomic_DNA"/>
</dbReference>
<evidence type="ECO:0000313" key="2">
    <source>
        <dbReference type="Proteomes" id="UP000719766"/>
    </source>
</evidence>
<organism evidence="1 2">
    <name type="scientific">Suillus plorans</name>
    <dbReference type="NCBI Taxonomy" id="116603"/>
    <lineage>
        <taxon>Eukaryota</taxon>
        <taxon>Fungi</taxon>
        <taxon>Dikarya</taxon>
        <taxon>Basidiomycota</taxon>
        <taxon>Agaricomycotina</taxon>
        <taxon>Agaricomycetes</taxon>
        <taxon>Agaricomycetidae</taxon>
        <taxon>Boletales</taxon>
        <taxon>Suillineae</taxon>
        <taxon>Suillaceae</taxon>
        <taxon>Suillus</taxon>
    </lineage>
</organism>
<feature type="non-terminal residue" evidence="1">
    <location>
        <position position="1"/>
    </location>
</feature>
<name>A0A9P7AG58_9AGAM</name>
<sequence length="153" mass="17027">MRAPKEFNQVHAYKYVVSLEGRSPSLLRLLSGSLSLHRPIVSNIFTTPQCLSQVRSSDACSQFLIIILGTPAATETQIGIYNSTENKISARITNDNGDTAGSVEFFDIEPGKYELWNRSHWQVAFVLKHSVEPSNPKALTLIVKPTGVYYIND</sequence>
<dbReference type="AlphaFoldDB" id="A0A9P7AG58"/>
<comment type="caution">
    <text evidence="1">The sequence shown here is derived from an EMBL/GenBank/DDBJ whole genome shotgun (WGS) entry which is preliminary data.</text>
</comment>
<proteinExistence type="predicted"/>
<keyword evidence="2" id="KW-1185">Reference proteome</keyword>
<protein>
    <submittedName>
        <fullName evidence="1">Uncharacterized protein</fullName>
    </submittedName>
</protein>
<dbReference type="RefSeq" id="XP_041155951.1">
    <property type="nucleotide sequence ID" value="XM_041303841.1"/>
</dbReference>
<evidence type="ECO:0000313" key="1">
    <source>
        <dbReference type="EMBL" id="KAG1788768.1"/>
    </source>
</evidence>
<reference evidence="1" key="1">
    <citation type="journal article" date="2020" name="New Phytol.">
        <title>Comparative genomics reveals dynamic genome evolution in host specialist ectomycorrhizal fungi.</title>
        <authorList>
            <person name="Lofgren L.A."/>
            <person name="Nguyen N.H."/>
            <person name="Vilgalys R."/>
            <person name="Ruytinx J."/>
            <person name="Liao H.L."/>
            <person name="Branco S."/>
            <person name="Kuo A."/>
            <person name="LaButti K."/>
            <person name="Lipzen A."/>
            <person name="Andreopoulos W."/>
            <person name="Pangilinan J."/>
            <person name="Riley R."/>
            <person name="Hundley H."/>
            <person name="Na H."/>
            <person name="Barry K."/>
            <person name="Grigoriev I.V."/>
            <person name="Stajich J.E."/>
            <person name="Kennedy P.G."/>
        </authorList>
    </citation>
    <scope>NUCLEOTIDE SEQUENCE</scope>
    <source>
        <strain evidence="1">S12</strain>
    </source>
</reference>
<dbReference type="OrthoDB" id="2606964at2759"/>